<evidence type="ECO:0000313" key="1">
    <source>
        <dbReference type="Ensembl" id="ENSRFEP00010023967.1"/>
    </source>
</evidence>
<reference evidence="1" key="4">
    <citation type="submission" date="2025-08" db="UniProtKB">
        <authorList>
            <consortium name="Ensembl"/>
        </authorList>
    </citation>
    <scope>IDENTIFICATION</scope>
</reference>
<reference evidence="1" key="5">
    <citation type="submission" date="2025-09" db="UniProtKB">
        <authorList>
            <consortium name="Ensembl"/>
        </authorList>
    </citation>
    <scope>IDENTIFICATION</scope>
</reference>
<reference evidence="1 2" key="2">
    <citation type="journal article" date="2018" name="Annu Rev Anim Biosci">
        <title>Bat Biology, Genomes, and the Bat1K Project: To Generate Chromosome-Level Genomes for All Living Bat Species.</title>
        <authorList>
            <person name="Teeling E.C."/>
            <person name="Vernes S.C."/>
            <person name="Davalos L.M."/>
            <person name="Ray D.A."/>
            <person name="Gilbert M.T.P."/>
            <person name="Myers E."/>
        </authorList>
    </citation>
    <scope>NUCLEOTIDE SEQUENCE</scope>
</reference>
<dbReference type="Ensembl" id="ENSRFET00010026070.1">
    <property type="protein sequence ID" value="ENSRFEP00010023967.1"/>
    <property type="gene ID" value="ENSRFEG00010016033.1"/>
</dbReference>
<accession>A0A671FE75</accession>
<reference evidence="2" key="3">
    <citation type="submission" date="2018-12" db="EMBL/GenBank/DDBJ databases">
        <title>G10K-VGP greater horseshoe bat female genome, primary haplotype.</title>
        <authorList>
            <person name="Teeling E."/>
            <person name="Myers G."/>
            <person name="Vernes S."/>
            <person name="Pippel M."/>
            <person name="Winkler S."/>
            <person name="Fedrigo O."/>
            <person name="Rhie A."/>
            <person name="Koren S."/>
            <person name="Phillippy A."/>
            <person name="Lewin H."/>
            <person name="Damas J."/>
            <person name="Howe K."/>
            <person name="Mountcastle J."/>
            <person name="Jarvis E.D."/>
        </authorList>
    </citation>
    <scope>NUCLEOTIDE SEQUENCE [LARGE SCALE GENOMIC DNA]</scope>
</reference>
<keyword evidence="2" id="KW-1185">Reference proteome</keyword>
<sequence>MPPYTIVYFRVRGCCEARLADQLHPLPVQCHPCHLCHPVLPRAVREGAAGGSPGRHGE</sequence>
<evidence type="ECO:0000313" key="2">
    <source>
        <dbReference type="Proteomes" id="UP000472240"/>
    </source>
</evidence>
<organism evidence="1 2">
    <name type="scientific">Rhinolophus ferrumequinum</name>
    <name type="common">Greater horseshoe bat</name>
    <dbReference type="NCBI Taxonomy" id="59479"/>
    <lineage>
        <taxon>Eukaryota</taxon>
        <taxon>Metazoa</taxon>
        <taxon>Chordata</taxon>
        <taxon>Craniata</taxon>
        <taxon>Vertebrata</taxon>
        <taxon>Euteleostomi</taxon>
        <taxon>Mammalia</taxon>
        <taxon>Eutheria</taxon>
        <taxon>Laurasiatheria</taxon>
        <taxon>Chiroptera</taxon>
        <taxon>Yinpterochiroptera</taxon>
        <taxon>Rhinolophoidea</taxon>
        <taxon>Rhinolophidae</taxon>
        <taxon>Rhinolophinae</taxon>
        <taxon>Rhinolophus</taxon>
    </lineage>
</organism>
<protein>
    <submittedName>
        <fullName evidence="1">Uncharacterized protein</fullName>
    </submittedName>
</protein>
<proteinExistence type="predicted"/>
<dbReference type="Proteomes" id="UP000472240">
    <property type="component" value="Chromosome 10"/>
</dbReference>
<reference evidence="1 2" key="1">
    <citation type="journal article" date="2015" name="Annu Rev Anim Biosci">
        <title>The Genome 10K Project: a way forward.</title>
        <authorList>
            <person name="Koepfli K.P."/>
            <person name="Paten B."/>
            <person name="O'Brien S.J."/>
            <person name="Koepfli K.P."/>
            <person name="Paten B."/>
            <person name="Antunes A."/>
            <person name="Belov K."/>
            <person name="Bustamante C."/>
            <person name="Castoe T.A."/>
            <person name="Clawson H."/>
            <person name="Crawford A.J."/>
            <person name="Diekhans M."/>
            <person name="Distel D."/>
            <person name="Durbin R."/>
            <person name="Earl D."/>
            <person name="Fujita M.K."/>
            <person name="Gamble T."/>
            <person name="Georges A."/>
            <person name="Gemmell N."/>
            <person name="Gilbert M.T."/>
            <person name="Graves J.M."/>
            <person name="Green R.E."/>
            <person name="Hickey G."/>
            <person name="Jarvis E.D."/>
            <person name="Johnson W."/>
            <person name="Komissarov A."/>
            <person name="Korf I."/>
            <person name="Kuhn R."/>
            <person name="Larkin D.M."/>
            <person name="Lewin H."/>
            <person name="Lopez J.V."/>
            <person name="Ma J."/>
            <person name="Marques-Bonet T."/>
            <person name="Miller W."/>
            <person name="Murphy R."/>
            <person name="Pevzner P."/>
            <person name="Shapiro B."/>
            <person name="Steiner C."/>
            <person name="Tamazian G."/>
            <person name="Venkatesh B."/>
            <person name="Wang J."/>
            <person name="Wayne R."/>
            <person name="Wiley E."/>
            <person name="Yang H."/>
            <person name="Zhang G."/>
            <person name="Haussler D."/>
            <person name="Ryder O."/>
            <person name="O'Brien S.J."/>
        </authorList>
    </citation>
    <scope>NUCLEOTIDE SEQUENCE</scope>
</reference>
<dbReference type="AlphaFoldDB" id="A0A671FE75"/>
<name>A0A671FE75_RHIFE</name>
<dbReference type="InParanoid" id="A0A671FE75"/>